<gene>
    <name evidence="1" type="ORF">NLX61_01820</name>
</gene>
<dbReference type="EMBL" id="JAMXTT010000001">
    <property type="protein sequence ID" value="MCW0263099.1"/>
    <property type="molecule type" value="Genomic_DNA"/>
</dbReference>
<accession>A0AAJ1CRW3</accession>
<name>A0AAJ1CRW3_FUSVC</name>
<sequence length="40" mass="4744">MIKHKVFIKYWRLPELQGLSLVAAVERMLEMEGKNGDKRK</sequence>
<evidence type="ECO:0000313" key="1">
    <source>
        <dbReference type="EMBL" id="MCW0263099.1"/>
    </source>
</evidence>
<dbReference type="AlphaFoldDB" id="A0AAJ1CRW3"/>
<evidence type="ECO:0000313" key="2">
    <source>
        <dbReference type="Proteomes" id="UP001139307"/>
    </source>
</evidence>
<proteinExistence type="predicted"/>
<reference evidence="1" key="1">
    <citation type="submission" date="2022-06" db="EMBL/GenBank/DDBJ databases">
        <title>Draft Genome Sequence of Fusobacterium vincentii Strain CNGBCC1850030, Isolated from Healthy Human Feces.</title>
        <authorList>
            <person name="Jing X."/>
            <person name="Liu C."/>
            <person name="Ye Y."/>
            <person name="Xu J."/>
            <person name="Huang H."/>
            <person name="Wang B."/>
            <person name="Wei J."/>
            <person name="Zhao J."/>
        </authorList>
    </citation>
    <scope>NUCLEOTIDE SEQUENCE</scope>
    <source>
        <strain evidence="1">CNGBCC1850030</strain>
    </source>
</reference>
<protein>
    <submittedName>
        <fullName evidence="1">Uncharacterized protein</fullName>
    </submittedName>
</protein>
<dbReference type="RefSeq" id="WP_256594072.1">
    <property type="nucleotide sequence ID" value="NZ_JAMXTT010000001.1"/>
</dbReference>
<comment type="caution">
    <text evidence="1">The sequence shown here is derived from an EMBL/GenBank/DDBJ whole genome shotgun (WGS) entry which is preliminary data.</text>
</comment>
<dbReference type="Proteomes" id="UP001139307">
    <property type="component" value="Unassembled WGS sequence"/>
</dbReference>
<organism evidence="1 2">
    <name type="scientific">Fusobacterium vincentii</name>
    <name type="common">Fusobacterium nucleatum subsp. vincentii</name>
    <dbReference type="NCBI Taxonomy" id="155615"/>
    <lineage>
        <taxon>Bacteria</taxon>
        <taxon>Fusobacteriati</taxon>
        <taxon>Fusobacteriota</taxon>
        <taxon>Fusobacteriia</taxon>
        <taxon>Fusobacteriales</taxon>
        <taxon>Fusobacteriaceae</taxon>
        <taxon>Fusobacterium</taxon>
    </lineage>
</organism>